<accession>A0AAV2DK34</accession>
<reference evidence="2 3" key="1">
    <citation type="submission" date="2024-04" db="EMBL/GenBank/DDBJ databases">
        <authorList>
            <person name="Fracassetti M."/>
        </authorList>
    </citation>
    <scope>NUCLEOTIDE SEQUENCE [LARGE SCALE GENOMIC DNA]</scope>
</reference>
<feature type="compositionally biased region" description="Basic and acidic residues" evidence="1">
    <location>
        <begin position="55"/>
        <end position="68"/>
    </location>
</feature>
<dbReference type="PANTHER" id="PTHR34130:SF5">
    <property type="entry name" value="OS08G0243800 PROTEIN"/>
    <property type="match status" value="1"/>
</dbReference>
<evidence type="ECO:0000256" key="1">
    <source>
        <dbReference type="SAM" id="MobiDB-lite"/>
    </source>
</evidence>
<dbReference type="AlphaFoldDB" id="A0AAV2DK34"/>
<keyword evidence="3" id="KW-1185">Reference proteome</keyword>
<name>A0AAV2DK34_9ROSI</name>
<organism evidence="2 3">
    <name type="scientific">Linum trigynum</name>
    <dbReference type="NCBI Taxonomy" id="586398"/>
    <lineage>
        <taxon>Eukaryota</taxon>
        <taxon>Viridiplantae</taxon>
        <taxon>Streptophyta</taxon>
        <taxon>Embryophyta</taxon>
        <taxon>Tracheophyta</taxon>
        <taxon>Spermatophyta</taxon>
        <taxon>Magnoliopsida</taxon>
        <taxon>eudicotyledons</taxon>
        <taxon>Gunneridae</taxon>
        <taxon>Pentapetalae</taxon>
        <taxon>rosids</taxon>
        <taxon>fabids</taxon>
        <taxon>Malpighiales</taxon>
        <taxon>Linaceae</taxon>
        <taxon>Linum</taxon>
    </lineage>
</organism>
<proteinExistence type="predicted"/>
<dbReference type="EMBL" id="OZ034816">
    <property type="protein sequence ID" value="CAL1374333.1"/>
    <property type="molecule type" value="Genomic_DNA"/>
</dbReference>
<dbReference type="Proteomes" id="UP001497516">
    <property type="component" value="Chromosome 3"/>
</dbReference>
<evidence type="ECO:0000313" key="2">
    <source>
        <dbReference type="EMBL" id="CAL1374333.1"/>
    </source>
</evidence>
<dbReference type="PANTHER" id="PTHR34130">
    <property type="entry name" value="OS08G0243800 PROTEIN"/>
    <property type="match status" value="1"/>
</dbReference>
<feature type="compositionally biased region" description="Basic and acidic residues" evidence="1">
    <location>
        <begin position="227"/>
        <end position="246"/>
    </location>
</feature>
<gene>
    <name evidence="2" type="ORF">LTRI10_LOCUS16205</name>
</gene>
<feature type="compositionally biased region" description="Basic and acidic residues" evidence="1">
    <location>
        <begin position="87"/>
        <end position="97"/>
    </location>
</feature>
<feature type="compositionally biased region" description="Acidic residues" evidence="1">
    <location>
        <begin position="21"/>
        <end position="30"/>
    </location>
</feature>
<feature type="compositionally biased region" description="Low complexity" evidence="1">
    <location>
        <begin position="39"/>
        <end position="48"/>
    </location>
</feature>
<evidence type="ECO:0000313" key="3">
    <source>
        <dbReference type="Proteomes" id="UP001497516"/>
    </source>
</evidence>
<feature type="region of interest" description="Disordered" evidence="1">
    <location>
        <begin position="216"/>
        <end position="251"/>
    </location>
</feature>
<feature type="region of interest" description="Disordered" evidence="1">
    <location>
        <begin position="1"/>
        <end position="158"/>
    </location>
</feature>
<sequence>MAAVSKMEETMNLLHQPSSYDSEEEEEEETLSLRDLPLTTASTSSSRSIAWNDEQGDRDRDRDHHDYDQDVFEFFSGDFNPSSSTTSHDEAKEEKESIIFCGKIIPHRKPDHQGNNNNSSNNPEETSFKEGVFDSKNSFNRRRSSSHNEPRPAEYYSNRQQVKRLWSLPLSFSPRPSPQLPSAAARVPSTMKSRWYVLAFGAGKVPVKMELNDMKFRQSKKMSSSTKSDDDGRNNQEVAKKVVDRSRNKKGSWPGLLGVLGCSGEQGSSMVKASFACVPLPSV</sequence>
<protein>
    <submittedName>
        <fullName evidence="2">Uncharacterized protein</fullName>
    </submittedName>
</protein>